<feature type="region of interest" description="Disordered" evidence="1">
    <location>
        <begin position="403"/>
        <end position="466"/>
    </location>
</feature>
<comment type="caution">
    <text evidence="2">The sequence shown here is derived from an EMBL/GenBank/DDBJ whole genome shotgun (WGS) entry which is preliminary data.</text>
</comment>
<dbReference type="Proteomes" id="UP000247498">
    <property type="component" value="Unassembled WGS sequence"/>
</dbReference>
<dbReference type="InParanoid" id="A0A2V0NS15"/>
<organism evidence="2 3">
    <name type="scientific">Raphidocelis subcapitata</name>
    <dbReference type="NCBI Taxonomy" id="307507"/>
    <lineage>
        <taxon>Eukaryota</taxon>
        <taxon>Viridiplantae</taxon>
        <taxon>Chlorophyta</taxon>
        <taxon>core chlorophytes</taxon>
        <taxon>Chlorophyceae</taxon>
        <taxon>CS clade</taxon>
        <taxon>Sphaeropleales</taxon>
        <taxon>Selenastraceae</taxon>
        <taxon>Raphidocelis</taxon>
    </lineage>
</organism>
<evidence type="ECO:0000313" key="3">
    <source>
        <dbReference type="Proteomes" id="UP000247498"/>
    </source>
</evidence>
<proteinExistence type="predicted"/>
<feature type="region of interest" description="Disordered" evidence="1">
    <location>
        <begin position="348"/>
        <end position="376"/>
    </location>
</feature>
<feature type="compositionally biased region" description="Low complexity" evidence="1">
    <location>
        <begin position="1085"/>
        <end position="1098"/>
    </location>
</feature>
<feature type="compositionally biased region" description="Low complexity" evidence="1">
    <location>
        <begin position="845"/>
        <end position="872"/>
    </location>
</feature>
<feature type="region of interest" description="Disordered" evidence="1">
    <location>
        <begin position="73"/>
        <end position="111"/>
    </location>
</feature>
<gene>
    <name evidence="2" type="ORF">Rsub_03252</name>
</gene>
<feature type="region of interest" description="Disordered" evidence="1">
    <location>
        <begin position="286"/>
        <end position="318"/>
    </location>
</feature>
<feature type="region of interest" description="Disordered" evidence="1">
    <location>
        <begin position="842"/>
        <end position="912"/>
    </location>
</feature>
<sequence>MAPREPSEGGLGRVSRLLDAAGSSISALRAEIAHIRVVPTKSKLQLAAPADASPVVPALSALAAGSLPHVATAGRPDVAPPSSGGAPLRFADMQAPPKEEDGSAGDEDGGWCGSPETPLIRAYRAAEGLGSPQGQPPTPNWQSVYEEIISHTPRVAAAALAAVARPAGSSSADAAAARSPFAEVAVPPAAAAAAPPSASAAAAAAVTAAAAAAVVVAAAAAQQSGGGRDLLRSAGDLPLREVLSELAELLSRGCSNPSTSGSAGGIDAGSAPGGLSAGSGWGLRNGPFTRLREPISSRGGARGGGLEAAAAKGPAKERRAGAHAEVLTQLRLVNAAAAFYRISVGSGSGGLPRQRVQAQAAKRRRRQQQQQQQQQALHALPAPFPNAQAGLLVAHAASPHPCSPWQRAVQGHLPALPPPQASSPHHRQAEPQPRPRAQSPTPRPAFGSALPRLPARDAAPRDVSAARPEALAVAEVHHERRMRALQARADRLAEVARAAAAARQRSLAYGRGGPHQPALARAASPPKARGRTGATSAVRSGAARSLSPPQRMVAAQPLPPFGKRGLPHGLGMQQASPPLPPAVSKTTFSISSMKPGEPPASPTRRPAMSTRLDLGALLAAAGPARAAAAPAPPRRGASSRASTAAARLSAGSLRLLTGGSRRLSTSSMRLLSGGSARSGASPTAARLPASPLRLMSRSSLLGAPPNPASPTATRLSVSSLLLSGGALASQAAVAAPARLDAGGLSSLHAAPHAVELAAAGWSSDAASCGASNASGGGTPGSFDALALQLPLPPPASWQQRPQWDVLPWQERAQPFEGQRCELPTRCAEARCDELYSCEDGLQGAPPQEQPHQQEHQQGTASPLAAGAAVAAAPFPPQPQPWRAVGPQHHAPLVPSRPAPPPPPPRKPAVERSVSTVATMVQAFEEASAAGEPLQVNDDSANDGCSTPRMASALDSRGDDDSGRRSRLATVVGAFRRRLASIRVRPEAGRAALTTAEAAAQSGFESPCAAKLPLRAPRAARPNAQQRSIEAVLADMRAELGGFNGTDARGSRAGSGGGEAKSLAPVQHQLLSKLQAEQRRAELERAAAGAAPRQQTTSSSGGGATGARREQRELRPPAARAGGAVRAAAHRRARSFAADLAALADTVKRASTKRAAAAVRTAPVAACTPRTAPGVALADTATGAEVLRLTAGRCSTVGDAASGLCVGALVSLGAPPPPPQDAPESGQQPQLAFVLGADGGLHVCTSAAPLACEATRVVRVALASFSWSPRSEAVEVVTAADARHGVAVSSERSWARLVAGLNAALLLGDAGPGAPAAALEALPIERMAWSPRVEGLLV</sequence>
<feature type="region of interest" description="Disordered" evidence="1">
    <location>
        <begin position="1077"/>
        <end position="1125"/>
    </location>
</feature>
<feature type="region of interest" description="Disordered" evidence="1">
    <location>
        <begin position="927"/>
        <end position="964"/>
    </location>
</feature>
<evidence type="ECO:0000256" key="1">
    <source>
        <dbReference type="SAM" id="MobiDB-lite"/>
    </source>
</evidence>
<dbReference type="EMBL" id="BDRX01000015">
    <property type="protein sequence ID" value="GBF90119.1"/>
    <property type="molecule type" value="Genomic_DNA"/>
</dbReference>
<keyword evidence="3" id="KW-1185">Reference proteome</keyword>
<feature type="region of interest" description="Disordered" evidence="1">
    <location>
        <begin position="508"/>
        <end position="607"/>
    </location>
</feature>
<feature type="compositionally biased region" description="Pro residues" evidence="1">
    <location>
        <begin position="894"/>
        <end position="906"/>
    </location>
</feature>
<protein>
    <submittedName>
        <fullName evidence="2">Uncharacterized protein</fullName>
    </submittedName>
</protein>
<reference evidence="2 3" key="1">
    <citation type="journal article" date="2018" name="Sci. Rep.">
        <title>Raphidocelis subcapitata (=Pseudokirchneriella subcapitata) provides an insight into genome evolution and environmental adaptations in the Sphaeropleales.</title>
        <authorList>
            <person name="Suzuki S."/>
            <person name="Yamaguchi H."/>
            <person name="Nakajima N."/>
            <person name="Kawachi M."/>
        </authorList>
    </citation>
    <scope>NUCLEOTIDE SEQUENCE [LARGE SCALE GENOMIC DNA]</scope>
    <source>
        <strain evidence="2 3">NIES-35</strain>
    </source>
</reference>
<accession>A0A2V0NS15</accession>
<name>A0A2V0NS15_9CHLO</name>
<evidence type="ECO:0000313" key="2">
    <source>
        <dbReference type="EMBL" id="GBF90119.1"/>
    </source>
</evidence>
<feature type="compositionally biased region" description="Low complexity" evidence="1">
    <location>
        <begin position="1115"/>
        <end position="1125"/>
    </location>
</feature>